<organism evidence="2 3">
    <name type="scientific">Fukomys damarensis</name>
    <name type="common">Damaraland mole rat</name>
    <name type="synonym">Cryptomys damarensis</name>
    <dbReference type="NCBI Taxonomy" id="885580"/>
    <lineage>
        <taxon>Eukaryota</taxon>
        <taxon>Metazoa</taxon>
        <taxon>Chordata</taxon>
        <taxon>Craniata</taxon>
        <taxon>Vertebrata</taxon>
        <taxon>Euteleostomi</taxon>
        <taxon>Mammalia</taxon>
        <taxon>Eutheria</taxon>
        <taxon>Euarchontoglires</taxon>
        <taxon>Glires</taxon>
        <taxon>Rodentia</taxon>
        <taxon>Hystricomorpha</taxon>
        <taxon>Bathyergidae</taxon>
        <taxon>Fukomys</taxon>
    </lineage>
</organism>
<reference evidence="2 3" key="1">
    <citation type="submission" date="2013-11" db="EMBL/GenBank/DDBJ databases">
        <title>The Damaraland mole rat (Fukomys damarensis) genome and evolution of African mole rats.</title>
        <authorList>
            <person name="Gladyshev V.N."/>
            <person name="Fang X."/>
        </authorList>
    </citation>
    <scope>NUCLEOTIDE SEQUENCE [LARGE SCALE GENOMIC DNA]</scope>
    <source>
        <tissue evidence="2">Liver</tissue>
    </source>
</reference>
<evidence type="ECO:0000256" key="1">
    <source>
        <dbReference type="SAM" id="MobiDB-lite"/>
    </source>
</evidence>
<dbReference type="AlphaFoldDB" id="A0A091D4S7"/>
<evidence type="ECO:0000313" key="3">
    <source>
        <dbReference type="Proteomes" id="UP000028990"/>
    </source>
</evidence>
<sequence length="140" mass="14620">MFHGGDGSEDEDGEKAPESPGGHHGEASPGLLHPCKSLCSGSVPAGMDENLAGRPWPVGWCWAPSVGVCISSTLASCNPDPQASLDPGLRTPPLCSTPRAAWPRLCPGGGPGVRLLARPELDVALYGSRYESHHFEETLP</sequence>
<evidence type="ECO:0000313" key="2">
    <source>
        <dbReference type="EMBL" id="KFO27099.1"/>
    </source>
</evidence>
<dbReference type="EMBL" id="KN123014">
    <property type="protein sequence ID" value="KFO27099.1"/>
    <property type="molecule type" value="Genomic_DNA"/>
</dbReference>
<keyword evidence="3" id="KW-1185">Reference proteome</keyword>
<accession>A0A091D4S7</accession>
<name>A0A091D4S7_FUKDA</name>
<proteinExistence type="predicted"/>
<gene>
    <name evidence="2" type="ORF">H920_11504</name>
</gene>
<protein>
    <submittedName>
        <fullName evidence="2">Uncharacterized protein</fullName>
    </submittedName>
</protein>
<dbReference type="Proteomes" id="UP000028990">
    <property type="component" value="Unassembled WGS sequence"/>
</dbReference>
<feature type="region of interest" description="Disordered" evidence="1">
    <location>
        <begin position="1"/>
        <end position="29"/>
    </location>
</feature>
<feature type="compositionally biased region" description="Basic and acidic residues" evidence="1">
    <location>
        <begin position="14"/>
        <end position="26"/>
    </location>
</feature>